<protein>
    <submittedName>
        <fullName evidence="3">tRNA 2-selenouridine(34) synthase MnmH</fullName>
    </submittedName>
</protein>
<dbReference type="SMART" id="SM00450">
    <property type="entry name" value="RHOD"/>
    <property type="match status" value="1"/>
</dbReference>
<dbReference type="SUPFAM" id="SSF52821">
    <property type="entry name" value="Rhodanese/Cell cycle control phosphatase"/>
    <property type="match status" value="1"/>
</dbReference>
<dbReference type="Pfam" id="PF00581">
    <property type="entry name" value="Rhodanese"/>
    <property type="match status" value="1"/>
</dbReference>
<dbReference type="RefSeq" id="WP_157476271.1">
    <property type="nucleotide sequence ID" value="NZ_CP046566.1"/>
</dbReference>
<reference evidence="3 4" key="1">
    <citation type="submission" date="2019-11" db="EMBL/GenBank/DDBJ databases">
        <authorList>
            <person name="Im W.T."/>
        </authorList>
    </citation>
    <scope>NUCLEOTIDE SEQUENCE [LARGE SCALE GENOMIC DNA]</scope>
    <source>
        <strain evidence="3 4">SB-02</strain>
    </source>
</reference>
<dbReference type="NCBIfam" id="NF008750">
    <property type="entry name" value="PRK11784.1-2"/>
    <property type="match status" value="1"/>
</dbReference>
<dbReference type="EMBL" id="CP046566">
    <property type="protein sequence ID" value="QGW26981.1"/>
    <property type="molecule type" value="Genomic_DNA"/>
</dbReference>
<dbReference type="PROSITE" id="PS00383">
    <property type="entry name" value="TYR_PHOSPHATASE_1"/>
    <property type="match status" value="1"/>
</dbReference>
<dbReference type="PROSITE" id="PS50206">
    <property type="entry name" value="RHODANESE_3"/>
    <property type="match status" value="1"/>
</dbReference>
<proteinExistence type="predicted"/>
<organism evidence="3 4">
    <name type="scientific">Phnomibacter ginsenosidimutans</name>
    <dbReference type="NCBI Taxonomy" id="2676868"/>
    <lineage>
        <taxon>Bacteria</taxon>
        <taxon>Pseudomonadati</taxon>
        <taxon>Bacteroidota</taxon>
        <taxon>Chitinophagia</taxon>
        <taxon>Chitinophagales</taxon>
        <taxon>Chitinophagaceae</taxon>
        <taxon>Phnomibacter</taxon>
    </lineage>
</organism>
<dbReference type="SUPFAM" id="SSF52540">
    <property type="entry name" value="P-loop containing nucleoside triphosphate hydrolases"/>
    <property type="match status" value="1"/>
</dbReference>
<evidence type="ECO:0000313" key="4">
    <source>
        <dbReference type="Proteomes" id="UP000426027"/>
    </source>
</evidence>
<dbReference type="PANTHER" id="PTHR30401:SF0">
    <property type="entry name" value="TRNA 2-SELENOURIDINE SYNTHASE"/>
    <property type="match status" value="1"/>
</dbReference>
<dbReference type="Pfam" id="PF26341">
    <property type="entry name" value="AAA_SelU"/>
    <property type="match status" value="1"/>
</dbReference>
<dbReference type="Proteomes" id="UP000426027">
    <property type="component" value="Chromosome"/>
</dbReference>
<dbReference type="InterPro" id="IPR058840">
    <property type="entry name" value="AAA_SelU"/>
</dbReference>
<evidence type="ECO:0000256" key="1">
    <source>
        <dbReference type="ARBA" id="ARBA00023266"/>
    </source>
</evidence>
<keyword evidence="1" id="KW-0711">Selenium</keyword>
<dbReference type="AlphaFoldDB" id="A0A6I6GWE8"/>
<dbReference type="KEGG" id="fls:GLV81_01675"/>
<feature type="domain" description="Rhodanese" evidence="2">
    <location>
        <begin position="13"/>
        <end position="149"/>
    </location>
</feature>
<dbReference type="InterPro" id="IPR017582">
    <property type="entry name" value="SelU"/>
</dbReference>
<dbReference type="InterPro" id="IPR016130">
    <property type="entry name" value="Tyr_Pase_AS"/>
</dbReference>
<dbReference type="InterPro" id="IPR027417">
    <property type="entry name" value="P-loop_NTPase"/>
</dbReference>
<dbReference type="InterPro" id="IPR036873">
    <property type="entry name" value="Rhodanese-like_dom_sf"/>
</dbReference>
<name>A0A6I6GWE8_9BACT</name>
<evidence type="ECO:0000313" key="3">
    <source>
        <dbReference type="EMBL" id="QGW26981.1"/>
    </source>
</evidence>
<keyword evidence="4" id="KW-1185">Reference proteome</keyword>
<accession>A0A6I6GWE8</accession>
<evidence type="ECO:0000259" key="2">
    <source>
        <dbReference type="PROSITE" id="PS50206"/>
    </source>
</evidence>
<dbReference type="PANTHER" id="PTHR30401">
    <property type="entry name" value="TRNA 2-SELENOURIDINE SYNTHASE"/>
    <property type="match status" value="1"/>
</dbReference>
<sequence length="370" mass="41697">MIRSISISDYFQQYSHGLLLDVRSPGEYEHAHIPGARSIPLFTNDERKVVGTAYKQESREKAIKIGLKYFGPKMVKMVEEVEKLKAESIKLKAEGKGQEEVDFPIVVHCWRGGMRSAGVAWLLDLYGFEVYTIKGGYKSFRHWCLQQLDASHAMHIIGGYTGSGKTELLHALASRGEYIIDLEGLASHKGSAFGNINMPPQPSQEMFENKLAMALAAAKGRTIWMEDESQRIGDVNMPFGFFKKMRSAPLYFLDIPFEERLDYIVKDYGKGDIEKLVNAIIRIQKRLGGLEAKNAIQCLLEQDIRGCFAILLRYYDKWYLKGLDRTSHRCGRQVDKSFAADHQCYGQCHGIIKPSRCGAGIKKPAEAGSD</sequence>
<dbReference type="InterPro" id="IPR001763">
    <property type="entry name" value="Rhodanese-like_dom"/>
</dbReference>
<dbReference type="NCBIfam" id="TIGR03167">
    <property type="entry name" value="tRNA_sel_U_synt"/>
    <property type="match status" value="1"/>
</dbReference>
<dbReference type="GO" id="GO:0002098">
    <property type="term" value="P:tRNA wobble uridine modification"/>
    <property type="evidence" value="ECO:0007669"/>
    <property type="project" value="InterPro"/>
</dbReference>
<dbReference type="Gene3D" id="3.40.250.10">
    <property type="entry name" value="Rhodanese-like domain"/>
    <property type="match status" value="1"/>
</dbReference>
<gene>
    <name evidence="3" type="primary">mnmH</name>
    <name evidence="3" type="ORF">GLV81_01675</name>
</gene>
<dbReference type="GO" id="GO:0043828">
    <property type="term" value="F:tRNA 2-selenouridine synthase activity"/>
    <property type="evidence" value="ECO:0007669"/>
    <property type="project" value="InterPro"/>
</dbReference>